<dbReference type="PANTHER" id="PTHR16216:SF2">
    <property type="entry name" value="DYNEIN AXONEMAL ASSEMBLY FACTOR 5"/>
    <property type="match status" value="1"/>
</dbReference>
<dbReference type="InterPro" id="IPR011989">
    <property type="entry name" value="ARM-like"/>
</dbReference>
<dbReference type="GO" id="GO:0036158">
    <property type="term" value="P:outer dynein arm assembly"/>
    <property type="evidence" value="ECO:0007669"/>
    <property type="project" value="TreeGrafter"/>
</dbReference>
<dbReference type="GO" id="GO:0003341">
    <property type="term" value="P:cilium movement"/>
    <property type="evidence" value="ECO:0007669"/>
    <property type="project" value="TreeGrafter"/>
</dbReference>
<evidence type="ECO:0000313" key="5">
    <source>
        <dbReference type="Proteomes" id="UP001347796"/>
    </source>
</evidence>
<comment type="caution">
    <text evidence="4">The sequence shown here is derived from an EMBL/GenBank/DDBJ whole genome shotgun (WGS) entry which is preliminary data.</text>
</comment>
<dbReference type="InterPro" id="IPR057978">
    <property type="entry name" value="TPR_DAAF5"/>
</dbReference>
<feature type="repeat" description="HEAT" evidence="1">
    <location>
        <begin position="680"/>
        <end position="718"/>
    </location>
</feature>
<dbReference type="Pfam" id="PF24573">
    <property type="entry name" value="HEAT_DAAF5"/>
    <property type="match status" value="1"/>
</dbReference>
<dbReference type="GO" id="GO:0005737">
    <property type="term" value="C:cytoplasm"/>
    <property type="evidence" value="ECO:0007669"/>
    <property type="project" value="TreeGrafter"/>
</dbReference>
<evidence type="ECO:0000259" key="2">
    <source>
        <dbReference type="Pfam" id="PF24573"/>
    </source>
</evidence>
<dbReference type="Pfam" id="PF25757">
    <property type="entry name" value="TPR_DNAAF5"/>
    <property type="match status" value="1"/>
</dbReference>
<evidence type="ECO:0008006" key="6">
    <source>
        <dbReference type="Google" id="ProtNLM"/>
    </source>
</evidence>
<dbReference type="InterPro" id="IPR052623">
    <property type="entry name" value="DAAF5"/>
</dbReference>
<dbReference type="AlphaFoldDB" id="A0AAN8J782"/>
<dbReference type="FunFam" id="1.25.10.10:FF:000746">
    <property type="entry name" value="Dynein assembly factor 5, axonemal"/>
    <property type="match status" value="1"/>
</dbReference>
<dbReference type="EMBL" id="JAZGQO010000014">
    <property type="protein sequence ID" value="KAK6170739.1"/>
    <property type="molecule type" value="Genomic_DNA"/>
</dbReference>
<sequence>MAALDENSNTVLQGIARHINCLGEDNRNTRKRALENIQRDTLLRDIALESIELQLIFKEILPPVLKVFSDPVEKCRELSTNIVMSFLKIVPDPEDHLSYIIPVLVQRLGQQEIVENSEEQRLLLVELLKQILEFSGKNIAMYLDDCIAILQRTIVDPYPEVKKESCRCAGYLAKKIPEHFHMQSESLIKPLLLSIAHQHSKVRAIVIEAIGDVVQYGNGKTVEPVVSHLAQRLFDQSPAVRKVLIKVVGSWLLDLPDRYSFFHKLIPLLLTGMTDEQPEISELADSYWHDTGIKYERENEDDLKDKQDFAKEDPQHYPANVERPNLGCRILMQRNLSKILPGLMKDIGDWVLETRIKSAALLYVLLLNAEEYITQHMEIVLSGTYRACMDEEPKVVRDVFRSCELIGYFVSPEVWCKIVLNNVRASQSSGSLMVLAAVIKGSEKEKLKPYLSMICETITSSDVCQSIQPQVQLQLIACVDSIGLIMADETSSVAVQLFTVLLTALALAQDQNVKDKVNSSLEQLATVLGLSSKQHLFELYTKSVIKQFDDNYFSWTNHSMERQIFDTLLIEAGDVIGDLLEDIIPILVTSLKPEKDPEMRLKFFTLLSRLVMNAANTLDSKKKFSGFAVSVVKDMVMPNCVWRAGRTAGAIRTTAISCLWALLKSHVLSKEKMEPIVENLLTQVITLMEDDNKSTRLIACRVLTRLFELMGGTLNQDRLHNIYPELLKRLDDSSDEIRVVVAKTFLAYFDCFGEGYDPDLYKAHLEAIFKGLLVHLDDSEKKIQEAILEVLKRAGQLHPAMLKQEVESVKHKHRTGQYCDILLKDVQVQ</sequence>
<name>A0AAN8J782_PATCE</name>
<keyword evidence="5" id="KW-1185">Reference proteome</keyword>
<dbReference type="Proteomes" id="UP001347796">
    <property type="component" value="Unassembled WGS sequence"/>
</dbReference>
<dbReference type="GO" id="GO:0045505">
    <property type="term" value="F:dynein intermediate chain binding"/>
    <property type="evidence" value="ECO:0007669"/>
    <property type="project" value="TreeGrafter"/>
</dbReference>
<dbReference type="InterPro" id="IPR016024">
    <property type="entry name" value="ARM-type_fold"/>
</dbReference>
<organism evidence="4 5">
    <name type="scientific">Patella caerulea</name>
    <name type="common">Rayed Mediterranean limpet</name>
    <dbReference type="NCBI Taxonomy" id="87958"/>
    <lineage>
        <taxon>Eukaryota</taxon>
        <taxon>Metazoa</taxon>
        <taxon>Spiralia</taxon>
        <taxon>Lophotrochozoa</taxon>
        <taxon>Mollusca</taxon>
        <taxon>Gastropoda</taxon>
        <taxon>Patellogastropoda</taxon>
        <taxon>Patelloidea</taxon>
        <taxon>Patellidae</taxon>
        <taxon>Patella</taxon>
    </lineage>
</organism>
<protein>
    <recommendedName>
        <fullName evidence="6">Dynein assembly factor 5, axonemal</fullName>
    </recommendedName>
</protein>
<feature type="domain" description="Dynein axonemal assembly factor 5 TPR repeats" evidence="3">
    <location>
        <begin position="21"/>
        <end position="306"/>
    </location>
</feature>
<dbReference type="InterPro" id="IPR056497">
    <property type="entry name" value="HEAT_DAAF5"/>
</dbReference>
<feature type="domain" description="Dynein axonemal assembly factor 5 HEAT-repeat" evidence="2">
    <location>
        <begin position="315"/>
        <end position="507"/>
    </location>
</feature>
<evidence type="ECO:0000259" key="3">
    <source>
        <dbReference type="Pfam" id="PF25757"/>
    </source>
</evidence>
<dbReference type="PROSITE" id="PS50077">
    <property type="entry name" value="HEAT_REPEAT"/>
    <property type="match status" value="1"/>
</dbReference>
<accession>A0AAN8J782</accession>
<dbReference type="SUPFAM" id="SSF48371">
    <property type="entry name" value="ARM repeat"/>
    <property type="match status" value="1"/>
</dbReference>
<proteinExistence type="predicted"/>
<dbReference type="Gene3D" id="1.25.10.10">
    <property type="entry name" value="Leucine-rich Repeat Variant"/>
    <property type="match status" value="2"/>
</dbReference>
<dbReference type="GO" id="GO:0036159">
    <property type="term" value="P:inner dynein arm assembly"/>
    <property type="evidence" value="ECO:0007669"/>
    <property type="project" value="TreeGrafter"/>
</dbReference>
<dbReference type="InterPro" id="IPR021133">
    <property type="entry name" value="HEAT_type_2"/>
</dbReference>
<dbReference type="PANTHER" id="PTHR16216">
    <property type="entry name" value="DYNEIN ASSEMBLY FACTOR 5, AXONEMAL"/>
    <property type="match status" value="1"/>
</dbReference>
<evidence type="ECO:0000313" key="4">
    <source>
        <dbReference type="EMBL" id="KAK6170739.1"/>
    </source>
</evidence>
<reference evidence="4 5" key="1">
    <citation type="submission" date="2024-01" db="EMBL/GenBank/DDBJ databases">
        <title>The genome of the rayed Mediterranean limpet Patella caerulea (Linnaeus, 1758).</title>
        <authorList>
            <person name="Anh-Thu Weber A."/>
            <person name="Halstead-Nussloch G."/>
        </authorList>
    </citation>
    <scope>NUCLEOTIDE SEQUENCE [LARGE SCALE GENOMIC DNA]</scope>
    <source>
        <strain evidence="4">AATW-2023a</strain>
        <tissue evidence="4">Whole specimen</tissue>
    </source>
</reference>
<evidence type="ECO:0000256" key="1">
    <source>
        <dbReference type="PROSITE-ProRule" id="PRU00103"/>
    </source>
</evidence>
<gene>
    <name evidence="4" type="ORF">SNE40_019054</name>
</gene>